<dbReference type="Pfam" id="PF03328">
    <property type="entry name" value="HpcH_HpaI"/>
    <property type="match status" value="1"/>
</dbReference>
<dbReference type="GO" id="GO:0016829">
    <property type="term" value="F:lyase activity"/>
    <property type="evidence" value="ECO:0007669"/>
    <property type="project" value="UniProtKB-KW"/>
</dbReference>
<dbReference type="GO" id="GO:0006107">
    <property type="term" value="P:oxaloacetate metabolic process"/>
    <property type="evidence" value="ECO:0007669"/>
    <property type="project" value="TreeGrafter"/>
</dbReference>
<accession>A0A1N6Q4K9</accession>
<keyword evidence="3 5" id="KW-0460">Magnesium</keyword>
<feature type="binding site" evidence="4">
    <location>
        <position position="74"/>
    </location>
    <ligand>
        <name>substrate</name>
    </ligand>
</feature>
<evidence type="ECO:0000259" key="6">
    <source>
        <dbReference type="Pfam" id="PF03328"/>
    </source>
</evidence>
<comment type="cofactor">
    <cofactor evidence="1">
        <name>Mg(2+)</name>
        <dbReference type="ChEBI" id="CHEBI:18420"/>
    </cofactor>
</comment>
<dbReference type="AlphaFoldDB" id="A0A1N6Q4K9"/>
<evidence type="ECO:0000313" key="7">
    <source>
        <dbReference type="EMBL" id="SIQ11624.1"/>
    </source>
</evidence>
<protein>
    <submittedName>
        <fullName evidence="7">Citrate lyase subunit beta / citryl-CoA lyase</fullName>
    </submittedName>
</protein>
<feature type="domain" description="HpcH/HpaI aldolase/citrate lyase" evidence="6">
    <location>
        <begin position="15"/>
        <end position="220"/>
    </location>
</feature>
<feature type="binding site" evidence="5">
    <location>
        <position position="127"/>
    </location>
    <ligand>
        <name>Mg(2+)</name>
        <dbReference type="ChEBI" id="CHEBI:18420"/>
    </ligand>
</feature>
<evidence type="ECO:0000256" key="5">
    <source>
        <dbReference type="PIRSR" id="PIRSR015582-2"/>
    </source>
</evidence>
<keyword evidence="7" id="KW-0456">Lyase</keyword>
<dbReference type="Proteomes" id="UP000186235">
    <property type="component" value="Unassembled WGS sequence"/>
</dbReference>
<sequence>MTGRGDRPGAAPPLTLLYVPADRPDRVAKALGSAADVVLVDLEDAVAPARKDEARAHAVALLDDAAAARGVQMRVNHPATPWHAADVAALAGMPLAVGARAPKVESADEVRALAAALPGRALHLLVESALGVERAFELATASPQVASLGLGEADLRSDLRVDDEAGLAWARSRVVVAARAAGLPSPAMSAFTHVRDLDGLAASCRAGRALGFCGRTAIHPAQLDTIRDAFLPTPDEVDRAREVVERVGDAAASGTGVVALADGTFLDVAMVERARTVLALADRRPRH</sequence>
<dbReference type="SUPFAM" id="SSF51621">
    <property type="entry name" value="Phosphoenolpyruvate/pyruvate domain"/>
    <property type="match status" value="1"/>
</dbReference>
<dbReference type="PANTHER" id="PTHR32308:SF10">
    <property type="entry name" value="CITRATE LYASE SUBUNIT BETA"/>
    <property type="match status" value="1"/>
</dbReference>
<gene>
    <name evidence="7" type="ORF">SAMN05518682_1336</name>
</gene>
<evidence type="ECO:0000256" key="4">
    <source>
        <dbReference type="PIRSR" id="PIRSR015582-1"/>
    </source>
</evidence>
<evidence type="ECO:0000313" key="8">
    <source>
        <dbReference type="Proteomes" id="UP000186235"/>
    </source>
</evidence>
<feature type="binding site" evidence="4">
    <location>
        <position position="127"/>
    </location>
    <ligand>
        <name>substrate</name>
    </ligand>
</feature>
<dbReference type="InterPro" id="IPR015813">
    <property type="entry name" value="Pyrv/PenolPyrv_kinase-like_dom"/>
</dbReference>
<name>A0A1N6Q4K9_9MICO</name>
<evidence type="ECO:0000256" key="3">
    <source>
        <dbReference type="ARBA" id="ARBA00022842"/>
    </source>
</evidence>
<dbReference type="InterPro" id="IPR040442">
    <property type="entry name" value="Pyrv_kinase-like_dom_sf"/>
</dbReference>
<dbReference type="InterPro" id="IPR011206">
    <property type="entry name" value="Citrate_lyase_beta/mcl1/mcl2"/>
</dbReference>
<dbReference type="PIRSF" id="PIRSF015582">
    <property type="entry name" value="Cit_lyase_B"/>
    <property type="match status" value="1"/>
</dbReference>
<reference evidence="8" key="1">
    <citation type="submission" date="2017-01" db="EMBL/GenBank/DDBJ databases">
        <authorList>
            <person name="Varghese N."/>
            <person name="Submissions S."/>
        </authorList>
    </citation>
    <scope>NUCLEOTIDE SEQUENCE [LARGE SCALE GENOMIC DNA]</scope>
    <source>
        <strain evidence="8">3bp</strain>
    </source>
</reference>
<proteinExistence type="predicted"/>
<organism evidence="7 8">
    <name type="scientific">Cellulosimicrobium aquatile</name>
    <dbReference type="NCBI Taxonomy" id="1612203"/>
    <lineage>
        <taxon>Bacteria</taxon>
        <taxon>Bacillati</taxon>
        <taxon>Actinomycetota</taxon>
        <taxon>Actinomycetes</taxon>
        <taxon>Micrococcales</taxon>
        <taxon>Promicromonosporaceae</taxon>
        <taxon>Cellulosimicrobium</taxon>
    </lineage>
</organism>
<evidence type="ECO:0000256" key="2">
    <source>
        <dbReference type="ARBA" id="ARBA00022723"/>
    </source>
</evidence>
<dbReference type="EMBL" id="FTMI01000002">
    <property type="protein sequence ID" value="SIQ11624.1"/>
    <property type="molecule type" value="Genomic_DNA"/>
</dbReference>
<keyword evidence="8" id="KW-1185">Reference proteome</keyword>
<evidence type="ECO:0000256" key="1">
    <source>
        <dbReference type="ARBA" id="ARBA00001946"/>
    </source>
</evidence>
<dbReference type="InterPro" id="IPR005000">
    <property type="entry name" value="Aldolase/citrate-lyase_domain"/>
</dbReference>
<dbReference type="PANTHER" id="PTHR32308">
    <property type="entry name" value="LYASE BETA SUBUNIT, PUTATIVE (AFU_ORTHOLOGUE AFUA_4G13030)-RELATED"/>
    <property type="match status" value="1"/>
</dbReference>
<dbReference type="GO" id="GO:0000287">
    <property type="term" value="F:magnesium ion binding"/>
    <property type="evidence" value="ECO:0007669"/>
    <property type="project" value="TreeGrafter"/>
</dbReference>
<keyword evidence="2 5" id="KW-0479">Metal-binding</keyword>
<dbReference type="Gene3D" id="3.20.20.60">
    <property type="entry name" value="Phosphoenolpyruvate-binding domains"/>
    <property type="match status" value="1"/>
</dbReference>
<feature type="binding site" evidence="5">
    <location>
        <position position="154"/>
    </location>
    <ligand>
        <name>Mg(2+)</name>
        <dbReference type="ChEBI" id="CHEBI:18420"/>
    </ligand>
</feature>
<dbReference type="RefSeq" id="WP_076404347.1">
    <property type="nucleotide sequence ID" value="NZ_FTMI01000002.1"/>
</dbReference>